<dbReference type="Proteomes" id="UP001642409">
    <property type="component" value="Unassembled WGS sequence"/>
</dbReference>
<keyword evidence="4" id="KW-1185">Reference proteome</keyword>
<dbReference type="Pfam" id="PF13392">
    <property type="entry name" value="HNH_3"/>
    <property type="match status" value="1"/>
</dbReference>
<evidence type="ECO:0008006" key="5">
    <source>
        <dbReference type="Google" id="ProtNLM"/>
    </source>
</evidence>
<feature type="domain" description="NUMOD4" evidence="1">
    <location>
        <begin position="1"/>
        <end position="44"/>
    </location>
</feature>
<evidence type="ECO:0000313" key="3">
    <source>
        <dbReference type="EMBL" id="CAL6011150.1"/>
    </source>
</evidence>
<dbReference type="EMBL" id="CAXDID020000063">
    <property type="protein sequence ID" value="CAL6011150.1"/>
    <property type="molecule type" value="Genomic_DNA"/>
</dbReference>
<evidence type="ECO:0000259" key="1">
    <source>
        <dbReference type="Pfam" id="PF07463"/>
    </source>
</evidence>
<gene>
    <name evidence="3" type="ORF">HINF_LOCUS22528</name>
</gene>
<proteinExistence type="predicted"/>
<sequence length="186" mass="22076">MQFKQIEGYSNYIVFENGNIQNINSGKIIKPFTSNNGYLRIQLSENGNPKKYFIHNLVAQAFLGNKPENYQTDHIDRNKLNNHYTNLRYISQSDNCKNRNSYNNIEAVYLDKISENCFELTEYNNHKLENIYMCPYTYQLYQFNGIQYRELRLLENKGRVYYYVQQGINKSVKISLSVLKNEFKGL</sequence>
<comment type="caution">
    <text evidence="3">The sequence shown here is derived from an EMBL/GenBank/DDBJ whole genome shotgun (WGS) entry which is preliminary data.</text>
</comment>
<feature type="domain" description="HNH nuclease" evidence="2">
    <location>
        <begin position="52"/>
        <end position="95"/>
    </location>
</feature>
<name>A0ABP1I811_9EUKA</name>
<dbReference type="SUPFAM" id="SSF54060">
    <property type="entry name" value="His-Me finger endonucleases"/>
    <property type="match status" value="1"/>
</dbReference>
<evidence type="ECO:0000313" key="4">
    <source>
        <dbReference type="Proteomes" id="UP001642409"/>
    </source>
</evidence>
<evidence type="ECO:0000259" key="2">
    <source>
        <dbReference type="Pfam" id="PF13392"/>
    </source>
</evidence>
<organism evidence="3 4">
    <name type="scientific">Hexamita inflata</name>
    <dbReference type="NCBI Taxonomy" id="28002"/>
    <lineage>
        <taxon>Eukaryota</taxon>
        <taxon>Metamonada</taxon>
        <taxon>Diplomonadida</taxon>
        <taxon>Hexamitidae</taxon>
        <taxon>Hexamitinae</taxon>
        <taxon>Hexamita</taxon>
    </lineage>
</organism>
<accession>A0ABP1I811</accession>
<dbReference type="InterPro" id="IPR003615">
    <property type="entry name" value="HNH_nuc"/>
</dbReference>
<dbReference type="Pfam" id="PF07463">
    <property type="entry name" value="NUMOD4"/>
    <property type="match status" value="1"/>
</dbReference>
<dbReference type="InterPro" id="IPR044925">
    <property type="entry name" value="His-Me_finger_sf"/>
</dbReference>
<dbReference type="InterPro" id="IPR010902">
    <property type="entry name" value="NUMOD4"/>
</dbReference>
<reference evidence="3 4" key="1">
    <citation type="submission" date="2024-07" db="EMBL/GenBank/DDBJ databases">
        <authorList>
            <person name="Akdeniz Z."/>
        </authorList>
    </citation>
    <scope>NUCLEOTIDE SEQUENCE [LARGE SCALE GENOMIC DNA]</scope>
</reference>
<dbReference type="Gene3D" id="3.90.75.20">
    <property type="match status" value="1"/>
</dbReference>
<protein>
    <recommendedName>
        <fullName evidence="5">HNH homing endonuclease</fullName>
    </recommendedName>
</protein>